<evidence type="ECO:0000256" key="4">
    <source>
        <dbReference type="ARBA" id="ARBA00048391"/>
    </source>
</evidence>
<evidence type="ECO:0000259" key="7">
    <source>
        <dbReference type="Pfam" id="PF17827"/>
    </source>
</evidence>
<name>A0A212LAT3_9BACT</name>
<sequence length="292" mass="31297">MKLRQYLAESAQKMTKAGVDSPRLCAHVLVRQVLGLDRIACVTQADRELTSRELTALDVLVARRAAGEPLAHITGSREFYGRDFLVTPHTLIPRPETELLVEKALEAATKLESGGRLTERGLYFADVGTGSGCIGITLALELPRWRGLLMDISGEAVKTARQNAQALGAQERVVCIEGDLYRPPLASGAYALLASNPPYIAENERPMVMPEVLAHEPHGALFSPAAGLAHLGAVIGAAARALAPGGCLLLEHGAAQGAETRRLLRADSLFEAPVTHRDMAGLERCTVAFRAR</sequence>
<dbReference type="GO" id="GO:0032259">
    <property type="term" value="P:methylation"/>
    <property type="evidence" value="ECO:0007669"/>
    <property type="project" value="UniProtKB-KW"/>
</dbReference>
<keyword evidence="3 5" id="KW-0949">S-adenosyl-L-methionine</keyword>
<dbReference type="InterPro" id="IPR050320">
    <property type="entry name" value="N5-glutamine_MTase"/>
</dbReference>
<keyword evidence="1 5" id="KW-0489">Methyltransferase</keyword>
<dbReference type="Gene3D" id="3.40.50.150">
    <property type="entry name" value="Vaccinia Virus protein VP39"/>
    <property type="match status" value="1"/>
</dbReference>
<dbReference type="NCBIfam" id="TIGR00536">
    <property type="entry name" value="hemK_fam"/>
    <property type="match status" value="1"/>
</dbReference>
<evidence type="ECO:0000313" key="8">
    <source>
        <dbReference type="EMBL" id="SCM74618.1"/>
    </source>
</evidence>
<dbReference type="Pfam" id="PF05175">
    <property type="entry name" value="MTS"/>
    <property type="match status" value="1"/>
</dbReference>
<dbReference type="PANTHER" id="PTHR18895">
    <property type="entry name" value="HEMK METHYLTRANSFERASE"/>
    <property type="match status" value="1"/>
</dbReference>
<dbReference type="EC" id="2.1.1.297" evidence="5"/>
<comment type="similarity">
    <text evidence="5">Belongs to the protein N5-glutamine methyltransferase family. PrmC subfamily.</text>
</comment>
<dbReference type="HAMAP" id="MF_02126">
    <property type="entry name" value="RF_methyltr_PrmC"/>
    <property type="match status" value="1"/>
</dbReference>
<dbReference type="CDD" id="cd02440">
    <property type="entry name" value="AdoMet_MTases"/>
    <property type="match status" value="1"/>
</dbReference>
<feature type="domain" description="Methyltransferase small" evidence="6">
    <location>
        <begin position="124"/>
        <end position="211"/>
    </location>
</feature>
<gene>
    <name evidence="5 8" type="primary">prmC</name>
    <name evidence="8" type="ORF">KL86DES1_22049</name>
</gene>
<dbReference type="InterPro" id="IPR029063">
    <property type="entry name" value="SAM-dependent_MTases_sf"/>
</dbReference>
<feature type="binding site" evidence="5">
    <location>
        <position position="151"/>
    </location>
    <ligand>
        <name>S-adenosyl-L-methionine</name>
        <dbReference type="ChEBI" id="CHEBI:59789"/>
    </ligand>
</feature>
<dbReference type="InterPro" id="IPR040758">
    <property type="entry name" value="PrmC_N"/>
</dbReference>
<evidence type="ECO:0000256" key="2">
    <source>
        <dbReference type="ARBA" id="ARBA00022679"/>
    </source>
</evidence>
<dbReference type="Gene3D" id="1.10.8.10">
    <property type="entry name" value="DNA helicase RuvA subunit, C-terminal domain"/>
    <property type="match status" value="1"/>
</dbReference>
<feature type="binding site" evidence="5">
    <location>
        <begin position="128"/>
        <end position="132"/>
    </location>
    <ligand>
        <name>S-adenosyl-L-methionine</name>
        <dbReference type="ChEBI" id="CHEBI:59789"/>
    </ligand>
</feature>
<feature type="binding site" evidence="5">
    <location>
        <position position="196"/>
    </location>
    <ligand>
        <name>S-adenosyl-L-methionine</name>
        <dbReference type="ChEBI" id="CHEBI:59789"/>
    </ligand>
</feature>
<dbReference type="PANTHER" id="PTHR18895:SF74">
    <property type="entry name" value="MTRF1L RELEASE FACTOR GLUTAMINE METHYLTRANSFERASE"/>
    <property type="match status" value="1"/>
</dbReference>
<dbReference type="Pfam" id="PF17827">
    <property type="entry name" value="PrmC_N"/>
    <property type="match status" value="1"/>
</dbReference>
<evidence type="ECO:0000256" key="5">
    <source>
        <dbReference type="HAMAP-Rule" id="MF_02126"/>
    </source>
</evidence>
<dbReference type="InterPro" id="IPR007848">
    <property type="entry name" value="Small_mtfrase_dom"/>
</dbReference>
<comment type="function">
    <text evidence="5">Methylates the class 1 translation termination release factors RF1/PrfA and RF2/PrfB on the glutamine residue of the universally conserved GGQ motif.</text>
</comment>
<evidence type="ECO:0000256" key="1">
    <source>
        <dbReference type="ARBA" id="ARBA00022603"/>
    </source>
</evidence>
<comment type="catalytic activity">
    <reaction evidence="4 5">
        <text>L-glutaminyl-[peptide chain release factor] + S-adenosyl-L-methionine = N(5)-methyl-L-glutaminyl-[peptide chain release factor] + S-adenosyl-L-homocysteine + H(+)</text>
        <dbReference type="Rhea" id="RHEA:42896"/>
        <dbReference type="Rhea" id="RHEA-COMP:10271"/>
        <dbReference type="Rhea" id="RHEA-COMP:10272"/>
        <dbReference type="ChEBI" id="CHEBI:15378"/>
        <dbReference type="ChEBI" id="CHEBI:30011"/>
        <dbReference type="ChEBI" id="CHEBI:57856"/>
        <dbReference type="ChEBI" id="CHEBI:59789"/>
        <dbReference type="ChEBI" id="CHEBI:61891"/>
        <dbReference type="EC" id="2.1.1.297"/>
    </reaction>
</comment>
<dbReference type="InterPro" id="IPR019874">
    <property type="entry name" value="RF_methyltr_PrmC"/>
</dbReference>
<reference evidence="8" key="1">
    <citation type="submission" date="2016-08" db="EMBL/GenBank/DDBJ databases">
        <authorList>
            <person name="Seilhamer J.J."/>
        </authorList>
    </citation>
    <scope>NUCLEOTIDE SEQUENCE</scope>
    <source>
        <strain evidence="8">86-1</strain>
    </source>
</reference>
<protein>
    <recommendedName>
        <fullName evidence="5">Release factor glutamine methyltransferase</fullName>
        <shortName evidence="5">RF MTase</shortName>
        <ecNumber evidence="5">2.1.1.297</ecNumber>
    </recommendedName>
    <alternativeName>
        <fullName evidence="5">N5-glutamine methyltransferase PrmC</fullName>
    </alternativeName>
    <alternativeName>
        <fullName evidence="5">Protein-(glutamine-N5) MTase PrmC</fullName>
    </alternativeName>
    <alternativeName>
        <fullName evidence="5">Protein-glutamine N-methyltransferase PrmC</fullName>
    </alternativeName>
</protein>
<feature type="domain" description="Release factor glutamine methyltransferase N-terminal" evidence="7">
    <location>
        <begin position="6"/>
        <end position="75"/>
    </location>
</feature>
<evidence type="ECO:0000256" key="3">
    <source>
        <dbReference type="ARBA" id="ARBA00022691"/>
    </source>
</evidence>
<accession>A0A212LAT3</accession>
<dbReference type="AlphaFoldDB" id="A0A212LAT3"/>
<comment type="caution">
    <text evidence="5">Lacks conserved residue(s) required for the propagation of feature annotation.</text>
</comment>
<dbReference type="RefSeq" id="WP_179981245.1">
    <property type="nucleotide sequence ID" value="NZ_LT608333.1"/>
</dbReference>
<organism evidence="8">
    <name type="scientific">uncultured Desulfovibrio sp</name>
    <dbReference type="NCBI Taxonomy" id="167968"/>
    <lineage>
        <taxon>Bacteria</taxon>
        <taxon>Pseudomonadati</taxon>
        <taxon>Thermodesulfobacteriota</taxon>
        <taxon>Desulfovibrionia</taxon>
        <taxon>Desulfovibrionales</taxon>
        <taxon>Desulfovibrionaceae</taxon>
        <taxon>Desulfovibrio</taxon>
        <taxon>environmental samples</taxon>
    </lineage>
</organism>
<evidence type="ECO:0000259" key="6">
    <source>
        <dbReference type="Pfam" id="PF05175"/>
    </source>
</evidence>
<feature type="binding site" evidence="5">
    <location>
        <begin position="196"/>
        <end position="199"/>
    </location>
    <ligand>
        <name>substrate</name>
    </ligand>
</feature>
<dbReference type="SUPFAM" id="SSF53335">
    <property type="entry name" value="S-adenosyl-L-methionine-dependent methyltransferases"/>
    <property type="match status" value="1"/>
</dbReference>
<dbReference type="EMBL" id="FMJC01000002">
    <property type="protein sequence ID" value="SCM74618.1"/>
    <property type="molecule type" value="Genomic_DNA"/>
</dbReference>
<dbReference type="InterPro" id="IPR004556">
    <property type="entry name" value="HemK-like"/>
</dbReference>
<keyword evidence="2 5" id="KW-0808">Transferase</keyword>
<dbReference type="GO" id="GO:0102559">
    <property type="term" value="F:peptide chain release factor N(5)-glutamine methyltransferase activity"/>
    <property type="evidence" value="ECO:0007669"/>
    <property type="project" value="UniProtKB-EC"/>
</dbReference>
<proteinExistence type="inferred from homology"/>
<dbReference type="NCBIfam" id="TIGR03534">
    <property type="entry name" value="RF_mod_PrmC"/>
    <property type="match status" value="1"/>
</dbReference>